<dbReference type="GO" id="GO:0045202">
    <property type="term" value="C:synapse"/>
    <property type="evidence" value="ECO:0007669"/>
    <property type="project" value="GOC"/>
</dbReference>
<feature type="transmembrane region" description="Helical" evidence="10">
    <location>
        <begin position="335"/>
        <end position="356"/>
    </location>
</feature>
<feature type="transmembrane region" description="Helical" evidence="10">
    <location>
        <begin position="185"/>
        <end position="216"/>
    </location>
</feature>
<reference evidence="13" key="1">
    <citation type="submission" date="2015-02" db="EMBL/GenBank/DDBJ databases">
        <title>Genome sequencing for Strongylocentrotus purpuratus.</title>
        <authorList>
            <person name="Murali S."/>
            <person name="Liu Y."/>
            <person name="Vee V."/>
            <person name="English A."/>
            <person name="Wang M."/>
            <person name="Skinner E."/>
            <person name="Han Y."/>
            <person name="Muzny D.M."/>
            <person name="Worley K.C."/>
            <person name="Gibbs R.A."/>
        </authorList>
    </citation>
    <scope>NUCLEOTIDE SEQUENCE</scope>
</reference>
<dbReference type="RefSeq" id="XP_796675.1">
    <property type="nucleotide sequence ID" value="XM_791582.1"/>
</dbReference>
<dbReference type="OrthoDB" id="10375841at2759"/>
<feature type="transmembrane region" description="Helical" evidence="10">
    <location>
        <begin position="20"/>
        <end position="47"/>
    </location>
</feature>
<dbReference type="PANTHER" id="PTHR24249:SF418">
    <property type="entry name" value="G-PROTEIN COUPLED RECEPTORS FAMILY 1 PROFILE DOMAIN-CONTAINING PROTEIN"/>
    <property type="match status" value="1"/>
</dbReference>
<evidence type="ECO:0000256" key="4">
    <source>
        <dbReference type="ARBA" id="ARBA00022989"/>
    </source>
</evidence>
<dbReference type="InterPro" id="IPR050569">
    <property type="entry name" value="TAAR"/>
</dbReference>
<dbReference type="Gene3D" id="1.20.1070.10">
    <property type="entry name" value="Rhodopsin 7-helix transmembrane proteins"/>
    <property type="match status" value="1"/>
</dbReference>
<reference evidence="12" key="2">
    <citation type="submission" date="2021-01" db="UniProtKB">
        <authorList>
            <consortium name="EnsemblMetazoa"/>
        </authorList>
    </citation>
    <scope>IDENTIFICATION</scope>
</reference>
<dbReference type="GO" id="GO:0005886">
    <property type="term" value="C:plasma membrane"/>
    <property type="evidence" value="ECO:0000318"/>
    <property type="project" value="GO_Central"/>
</dbReference>
<proteinExistence type="inferred from homology"/>
<dbReference type="InterPro" id="IPR017452">
    <property type="entry name" value="GPCR_Rhodpsn_7TM"/>
</dbReference>
<dbReference type="SMART" id="SM01381">
    <property type="entry name" value="7TM_GPCR_Srsx"/>
    <property type="match status" value="1"/>
</dbReference>
<evidence type="ECO:0000256" key="7">
    <source>
        <dbReference type="ARBA" id="ARBA00023170"/>
    </source>
</evidence>
<dbReference type="SUPFAM" id="SSF81321">
    <property type="entry name" value="Family A G protein-coupled receptor-like"/>
    <property type="match status" value="1"/>
</dbReference>
<feature type="transmembrane region" description="Helical" evidence="10">
    <location>
        <begin position="101"/>
        <end position="122"/>
    </location>
</feature>
<comment type="similarity">
    <text evidence="9">Belongs to the G-protein coupled receptor 1 family.</text>
</comment>
<dbReference type="InterPro" id="IPR000276">
    <property type="entry name" value="GPCR_Rhodpsn"/>
</dbReference>
<evidence type="ECO:0000256" key="2">
    <source>
        <dbReference type="ARBA" id="ARBA00022475"/>
    </source>
</evidence>
<feature type="domain" description="G-protein coupled receptors family 1 profile" evidence="11">
    <location>
        <begin position="40"/>
        <end position="353"/>
    </location>
</feature>
<evidence type="ECO:0000256" key="8">
    <source>
        <dbReference type="ARBA" id="ARBA00023224"/>
    </source>
</evidence>
<dbReference type="OMA" id="GIQRNIR"/>
<dbReference type="Proteomes" id="UP000007110">
    <property type="component" value="Unassembled WGS sequence"/>
</dbReference>
<dbReference type="PANTHER" id="PTHR24249">
    <property type="entry name" value="HISTAMINE RECEPTOR-RELATED G-PROTEIN COUPLED RECEPTOR"/>
    <property type="match status" value="1"/>
</dbReference>
<dbReference type="KEGG" id="spu:592039"/>
<accession>A0A7M7RF20</accession>
<evidence type="ECO:0000256" key="6">
    <source>
        <dbReference type="ARBA" id="ARBA00023136"/>
    </source>
</evidence>
<sequence>MESFNASSSSSSVDDKQAVFILTVVRAVFVTLVALTGIVGNIINIIVIPRVPDTAMGAASKVVLTALSIADLIAAAMLLNGPLSLFTYEWLSRAGNIYCDITGFLTTLAPATSASFILLINLDRYIQITRPLTYQVLVTKKRAIVAVVTAAFYILTFLSFFVGISDESVDPIAYHYGFSLCLVSFSAPAFLLSTIGSFTVSVWLVAVLLLAIYARIFQIALRHSKKISAQMNSTARLRDTNATQGHDAVDGQDHGIAIVVDVFHQLDADNLNSTAHRKRDRVRRAKRDYDGIQRNIRSLRIPLVITGCFLVSWLPLTVMFTFASATGATFGNITWWITAVMSASNCSINMFVYAFGRSEFRKAFRKIFCRTSVK</sequence>
<organism evidence="12 13">
    <name type="scientific">Strongylocentrotus purpuratus</name>
    <name type="common">Purple sea urchin</name>
    <dbReference type="NCBI Taxonomy" id="7668"/>
    <lineage>
        <taxon>Eukaryota</taxon>
        <taxon>Metazoa</taxon>
        <taxon>Echinodermata</taxon>
        <taxon>Eleutherozoa</taxon>
        <taxon>Echinozoa</taxon>
        <taxon>Echinoidea</taxon>
        <taxon>Euechinoidea</taxon>
        <taxon>Echinacea</taxon>
        <taxon>Camarodonta</taxon>
        <taxon>Echinidea</taxon>
        <taxon>Strongylocentrotidae</taxon>
        <taxon>Strongylocentrotus</taxon>
    </lineage>
</organism>
<evidence type="ECO:0000313" key="12">
    <source>
        <dbReference type="EnsemblMetazoa" id="XP_796675"/>
    </source>
</evidence>
<keyword evidence="4 10" id="KW-1133">Transmembrane helix</keyword>
<dbReference type="EnsemblMetazoa" id="XM_791582">
    <property type="protein sequence ID" value="XP_796675"/>
    <property type="gene ID" value="LOC592039"/>
</dbReference>
<evidence type="ECO:0000256" key="9">
    <source>
        <dbReference type="RuleBase" id="RU000688"/>
    </source>
</evidence>
<keyword evidence="2" id="KW-1003">Cell membrane</keyword>
<evidence type="ECO:0000256" key="5">
    <source>
        <dbReference type="ARBA" id="ARBA00023040"/>
    </source>
</evidence>
<dbReference type="GeneID" id="592039"/>
<keyword evidence="13" id="KW-1185">Reference proteome</keyword>
<dbReference type="GO" id="GO:0001591">
    <property type="term" value="F:dopamine neurotransmitter receptor activity, coupled via Gi/Go"/>
    <property type="evidence" value="ECO:0000318"/>
    <property type="project" value="GO_Central"/>
</dbReference>
<protein>
    <recommendedName>
        <fullName evidence="11">G-protein coupled receptors family 1 profile domain-containing protein</fullName>
    </recommendedName>
</protein>
<dbReference type="FunCoup" id="A0A7M7RF20">
    <property type="interactions" value="462"/>
</dbReference>
<dbReference type="PROSITE" id="PS00237">
    <property type="entry name" value="G_PROTEIN_RECEP_F1_1"/>
    <property type="match status" value="1"/>
</dbReference>
<feature type="transmembrane region" description="Helical" evidence="10">
    <location>
        <begin position="143"/>
        <end position="165"/>
    </location>
</feature>
<dbReference type="GO" id="GO:0004930">
    <property type="term" value="F:G protein-coupled receptor activity"/>
    <property type="evidence" value="ECO:0000318"/>
    <property type="project" value="GO_Central"/>
</dbReference>
<evidence type="ECO:0000256" key="1">
    <source>
        <dbReference type="ARBA" id="ARBA00004651"/>
    </source>
</evidence>
<comment type="subcellular location">
    <subcellularLocation>
        <location evidence="1">Cell membrane</location>
        <topology evidence="1">Multi-pass membrane protein</topology>
    </subcellularLocation>
</comment>
<feature type="transmembrane region" description="Helical" evidence="10">
    <location>
        <begin position="59"/>
        <end position="81"/>
    </location>
</feature>
<keyword evidence="7 9" id="KW-0675">Receptor</keyword>
<dbReference type="PROSITE" id="PS50262">
    <property type="entry name" value="G_PROTEIN_RECEP_F1_2"/>
    <property type="match status" value="1"/>
</dbReference>
<evidence type="ECO:0000256" key="3">
    <source>
        <dbReference type="ARBA" id="ARBA00022692"/>
    </source>
</evidence>
<dbReference type="InParanoid" id="A0A7M7RF20"/>
<dbReference type="FunFam" id="1.20.1070.10:FF:000388">
    <property type="entry name" value="Uncharacterized protein"/>
    <property type="match status" value="1"/>
</dbReference>
<dbReference type="CDD" id="cd00637">
    <property type="entry name" value="7tm_classA_rhodopsin-like"/>
    <property type="match status" value="1"/>
</dbReference>
<evidence type="ECO:0000259" key="11">
    <source>
        <dbReference type="PROSITE" id="PS50262"/>
    </source>
</evidence>
<dbReference type="PRINTS" id="PR00237">
    <property type="entry name" value="GPCRRHODOPSN"/>
</dbReference>
<dbReference type="AlphaFoldDB" id="A0A7M7RF20"/>
<keyword evidence="5 9" id="KW-0297">G-protein coupled receptor</keyword>
<feature type="transmembrane region" description="Helical" evidence="10">
    <location>
        <begin position="301"/>
        <end position="323"/>
    </location>
</feature>
<evidence type="ECO:0000313" key="13">
    <source>
        <dbReference type="Proteomes" id="UP000007110"/>
    </source>
</evidence>
<name>A0A7M7RF20_STRPU</name>
<dbReference type="Pfam" id="PF00001">
    <property type="entry name" value="7tm_1"/>
    <property type="match status" value="1"/>
</dbReference>
<keyword evidence="3 9" id="KW-0812">Transmembrane</keyword>
<keyword evidence="8 9" id="KW-0807">Transducer</keyword>
<keyword evidence="6 10" id="KW-0472">Membrane</keyword>
<evidence type="ECO:0000256" key="10">
    <source>
        <dbReference type="SAM" id="Phobius"/>
    </source>
</evidence>